<comment type="caution">
    <text evidence="2">The sequence shown here is derived from an EMBL/GenBank/DDBJ whole genome shotgun (WGS) entry which is preliminary data.</text>
</comment>
<dbReference type="AlphaFoldDB" id="A0A840FTM8"/>
<name>A0A840FTM8_9BURK</name>
<reference evidence="2 3" key="1">
    <citation type="submission" date="2020-08" db="EMBL/GenBank/DDBJ databases">
        <title>Genomic Encyclopedia of Type Strains, Phase IV (KMG-V): Genome sequencing to study the core and pangenomes of soil and plant-associated prokaryotes.</title>
        <authorList>
            <person name="Whitman W."/>
        </authorList>
    </citation>
    <scope>NUCLEOTIDE SEQUENCE [LARGE SCALE GENOMIC DNA]</scope>
    <source>
        <strain evidence="2 3">34/80</strain>
    </source>
</reference>
<gene>
    <name evidence="2" type="ORF">GGD71_000815</name>
</gene>
<dbReference type="RefSeq" id="WP_260319190.1">
    <property type="nucleotide sequence ID" value="NZ_JACIFZ010000001.1"/>
</dbReference>
<feature type="compositionally biased region" description="Low complexity" evidence="1">
    <location>
        <begin position="1"/>
        <end position="15"/>
    </location>
</feature>
<protein>
    <submittedName>
        <fullName evidence="2">Uncharacterized protein</fullName>
    </submittedName>
</protein>
<feature type="region of interest" description="Disordered" evidence="1">
    <location>
        <begin position="1"/>
        <end position="45"/>
    </location>
</feature>
<sequence>MATTASTNTTVRSTTPIWQASKIDGPPRADDAAARALSDDGGGVGEELADKIAGLRIADI</sequence>
<organism evidence="2 3">
    <name type="scientific">Variovorax guangxiensis</name>
    <dbReference type="NCBI Taxonomy" id="1775474"/>
    <lineage>
        <taxon>Bacteria</taxon>
        <taxon>Pseudomonadati</taxon>
        <taxon>Pseudomonadota</taxon>
        <taxon>Betaproteobacteria</taxon>
        <taxon>Burkholderiales</taxon>
        <taxon>Comamonadaceae</taxon>
        <taxon>Variovorax</taxon>
    </lineage>
</organism>
<evidence type="ECO:0000256" key="1">
    <source>
        <dbReference type="SAM" id="MobiDB-lite"/>
    </source>
</evidence>
<accession>A0A840FTM8</accession>
<dbReference type="EMBL" id="JACIFZ010000001">
    <property type="protein sequence ID" value="MBB4220068.1"/>
    <property type="molecule type" value="Genomic_DNA"/>
</dbReference>
<evidence type="ECO:0000313" key="2">
    <source>
        <dbReference type="EMBL" id="MBB4220068.1"/>
    </source>
</evidence>
<dbReference type="Proteomes" id="UP000524450">
    <property type="component" value="Unassembled WGS sequence"/>
</dbReference>
<evidence type="ECO:0000313" key="3">
    <source>
        <dbReference type="Proteomes" id="UP000524450"/>
    </source>
</evidence>
<proteinExistence type="predicted"/>